<reference evidence="3" key="1">
    <citation type="submission" date="2021-01" db="EMBL/GenBank/DDBJ databases">
        <authorList>
            <person name="Li R."/>
            <person name="Bekaert M."/>
        </authorList>
    </citation>
    <scope>NUCLEOTIDE SEQUENCE</scope>
    <source>
        <strain evidence="3">Farmed</strain>
    </source>
</reference>
<evidence type="ECO:0000313" key="3">
    <source>
        <dbReference type="EMBL" id="CAE1295219.1"/>
    </source>
</evidence>
<feature type="compositionally biased region" description="Basic and acidic residues" evidence="1">
    <location>
        <begin position="224"/>
        <end position="237"/>
    </location>
</feature>
<feature type="transmembrane region" description="Helical" evidence="2">
    <location>
        <begin position="505"/>
        <end position="526"/>
    </location>
</feature>
<name>A0A812DB25_ACAPH</name>
<dbReference type="AlphaFoldDB" id="A0A812DB25"/>
<dbReference type="OrthoDB" id="9994905at2759"/>
<feature type="region of interest" description="Disordered" evidence="1">
    <location>
        <begin position="221"/>
        <end position="293"/>
    </location>
</feature>
<feature type="transmembrane region" description="Helical" evidence="2">
    <location>
        <begin position="64"/>
        <end position="88"/>
    </location>
</feature>
<dbReference type="EMBL" id="CAHIKZ030003021">
    <property type="protein sequence ID" value="CAE1295219.1"/>
    <property type="molecule type" value="Genomic_DNA"/>
</dbReference>
<evidence type="ECO:0000313" key="4">
    <source>
        <dbReference type="Proteomes" id="UP000597762"/>
    </source>
</evidence>
<organism evidence="3 4">
    <name type="scientific">Acanthosepion pharaonis</name>
    <name type="common">Pharaoh cuttlefish</name>
    <name type="synonym">Sepia pharaonis</name>
    <dbReference type="NCBI Taxonomy" id="158019"/>
    <lineage>
        <taxon>Eukaryota</taxon>
        <taxon>Metazoa</taxon>
        <taxon>Spiralia</taxon>
        <taxon>Lophotrochozoa</taxon>
        <taxon>Mollusca</taxon>
        <taxon>Cephalopoda</taxon>
        <taxon>Coleoidea</taxon>
        <taxon>Decapodiformes</taxon>
        <taxon>Sepiida</taxon>
        <taxon>Sepiina</taxon>
        <taxon>Sepiidae</taxon>
        <taxon>Acanthosepion</taxon>
    </lineage>
</organism>
<feature type="compositionally biased region" description="Low complexity" evidence="1">
    <location>
        <begin position="402"/>
        <end position="415"/>
    </location>
</feature>
<gene>
    <name evidence="3" type="ORF">SPHA_50820</name>
</gene>
<keyword evidence="2" id="KW-0812">Transmembrane</keyword>
<keyword evidence="4" id="KW-1185">Reference proteome</keyword>
<keyword evidence="2" id="KW-0472">Membrane</keyword>
<feature type="transmembrane region" description="Helical" evidence="2">
    <location>
        <begin position="136"/>
        <end position="154"/>
    </location>
</feature>
<comment type="caution">
    <text evidence="3">The sequence shown here is derived from an EMBL/GenBank/DDBJ whole genome shotgun (WGS) entry which is preliminary data.</text>
</comment>
<feature type="compositionally biased region" description="Gly residues" evidence="1">
    <location>
        <begin position="373"/>
        <end position="388"/>
    </location>
</feature>
<keyword evidence="2" id="KW-1133">Transmembrane helix</keyword>
<feature type="transmembrane region" description="Helical" evidence="2">
    <location>
        <begin position="593"/>
        <end position="614"/>
    </location>
</feature>
<accession>A0A812DB25</accession>
<feature type="region of interest" description="Disordered" evidence="1">
    <location>
        <begin position="325"/>
        <end position="417"/>
    </location>
</feature>
<dbReference type="Proteomes" id="UP000597762">
    <property type="component" value="Unassembled WGS sequence"/>
</dbReference>
<feature type="transmembrane region" description="Helical" evidence="2">
    <location>
        <begin position="564"/>
        <end position="586"/>
    </location>
</feature>
<feature type="transmembrane region" description="Helical" evidence="2">
    <location>
        <begin position="620"/>
        <end position="646"/>
    </location>
</feature>
<feature type="transmembrane region" description="Helical" evidence="2">
    <location>
        <begin position="108"/>
        <end position="129"/>
    </location>
</feature>
<evidence type="ECO:0000256" key="2">
    <source>
        <dbReference type="SAM" id="Phobius"/>
    </source>
</evidence>
<feature type="transmembrane region" description="Helical" evidence="2">
    <location>
        <begin position="538"/>
        <end position="558"/>
    </location>
</feature>
<feature type="transmembrane region" description="Helical" evidence="2">
    <location>
        <begin position="28"/>
        <end position="52"/>
    </location>
</feature>
<sequence>MLLAEENAVMRKKKAYIYLVKLQTLNKLFLSFYVPFYFLNPLPFSFSLFFLFPSLSSPASFSLFPCFLLSLPLLPSFSSPLSFSHFLTPASYSLSSSPASFFLFSPPLYLFSLSTHFIFSLILSCLLTFPLSSSPMLLVLSFSSSPCFLSSLFSPISYHLYHQSFCCFIFLLTSISYSLSCYPPTYPLFSLSPIFCSLIFPLARSFASITEEEFYGSPHPHVHYQSDENVGERRLARSEGGNGRSESVGPNWPASNRESRSCDESQLVANDTTASAPEVSTIPSPDFSKRPKSLEDNLHDIRVDYKTRCLSRYNSVKRRQMERLRQRSDWFLGPPSGSTNGRAGGGPGSRGSGNNRKHKNNTGNNNEGSSSCRGGGGGDGDVGGGGIRGETLPHLQEHQSLKAKTSGTSVTKSSSEGAVLDVIGSDADSVFTDTTSRSESPASEPIRSLATREQRSVIHSDNLVDITAVPDNMLKTLNSRRHTTTDGNPDEESNTLSPSIAPVPFFFLFLFSFFFLYSFSFILYLYFSFFILFHSLSFSFFILYSFFFIFFFLFSFFIFFLSLFFFILFLSLFFFFHSLSLFFFLYSFFSIFFFLYSFYFFFIFFFLFSFFIFFLSLFFFILFLSLFFFISISFSLSFFFLFPYLFSSFFK</sequence>
<feature type="compositionally biased region" description="Gly residues" evidence="1">
    <location>
        <begin position="342"/>
        <end position="351"/>
    </location>
</feature>
<protein>
    <submittedName>
        <fullName evidence="3">Uncharacterized protein</fullName>
    </submittedName>
</protein>
<feature type="transmembrane region" description="Helical" evidence="2">
    <location>
        <begin position="160"/>
        <end position="179"/>
    </location>
</feature>
<feature type="compositionally biased region" description="Low complexity" evidence="1">
    <location>
        <begin position="361"/>
        <end position="372"/>
    </location>
</feature>
<evidence type="ECO:0000256" key="1">
    <source>
        <dbReference type="SAM" id="MobiDB-lite"/>
    </source>
</evidence>
<proteinExistence type="predicted"/>